<comment type="caution">
    <text evidence="2">The sequence shown here is derived from an EMBL/GenBank/DDBJ whole genome shotgun (WGS) entry which is preliminary data.</text>
</comment>
<feature type="region of interest" description="Disordered" evidence="1">
    <location>
        <begin position="24"/>
        <end position="61"/>
    </location>
</feature>
<sequence>MMKTLSLLFASILLSCNKQESKMEGRKENSINHNSLKAQDTLVSSKPDSKTAESTGSSSVNSQYVSLPFDYEKYKKTCIQEGSLDCSKMYPVLGQSESARIIKIMGITEASPESIFQIQPVSGSNIDIYVLNFEGDSNSQEIVSVYNNKVVSRQSIGYAMPEEDTYEAFIINTDMTIDIYEISFADSSKKKKREKYKILANGNISKI</sequence>
<keyword evidence="3" id="KW-1185">Reference proteome</keyword>
<evidence type="ECO:0000313" key="3">
    <source>
        <dbReference type="Proteomes" id="UP001595735"/>
    </source>
</evidence>
<gene>
    <name evidence="2" type="ORF">ACFONJ_20975</name>
</gene>
<proteinExistence type="predicted"/>
<organism evidence="2 3">
    <name type="scientific">Chryseobacterium tructae</name>
    <dbReference type="NCBI Taxonomy" id="1037380"/>
    <lineage>
        <taxon>Bacteria</taxon>
        <taxon>Pseudomonadati</taxon>
        <taxon>Bacteroidota</taxon>
        <taxon>Flavobacteriia</taxon>
        <taxon>Flavobacteriales</taxon>
        <taxon>Weeksellaceae</taxon>
        <taxon>Chryseobacterium group</taxon>
        <taxon>Chryseobacterium</taxon>
    </lineage>
</organism>
<dbReference type="EMBL" id="JBHRYO010000002">
    <property type="protein sequence ID" value="MFC3758462.1"/>
    <property type="molecule type" value="Genomic_DNA"/>
</dbReference>
<accession>A0ABV7Y023</accession>
<reference evidence="3" key="1">
    <citation type="journal article" date="2019" name="Int. J. Syst. Evol. Microbiol.">
        <title>The Global Catalogue of Microorganisms (GCM) 10K type strain sequencing project: providing services to taxonomists for standard genome sequencing and annotation.</title>
        <authorList>
            <consortium name="The Broad Institute Genomics Platform"/>
            <consortium name="The Broad Institute Genome Sequencing Center for Infectious Disease"/>
            <person name="Wu L."/>
            <person name="Ma J."/>
        </authorList>
    </citation>
    <scope>NUCLEOTIDE SEQUENCE [LARGE SCALE GENOMIC DNA]</scope>
    <source>
        <strain evidence="3">CECT 7798</strain>
    </source>
</reference>
<evidence type="ECO:0008006" key="4">
    <source>
        <dbReference type="Google" id="ProtNLM"/>
    </source>
</evidence>
<protein>
    <recommendedName>
        <fullName evidence="4">Lipoprotein</fullName>
    </recommendedName>
</protein>
<dbReference type="Proteomes" id="UP001595735">
    <property type="component" value="Unassembled WGS sequence"/>
</dbReference>
<dbReference type="PROSITE" id="PS51257">
    <property type="entry name" value="PROKAR_LIPOPROTEIN"/>
    <property type="match status" value="1"/>
</dbReference>
<evidence type="ECO:0000256" key="1">
    <source>
        <dbReference type="SAM" id="MobiDB-lite"/>
    </source>
</evidence>
<dbReference type="RefSeq" id="WP_290300348.1">
    <property type="nucleotide sequence ID" value="NZ_JAUFQR010000001.1"/>
</dbReference>
<name>A0ABV7Y023_9FLAO</name>
<evidence type="ECO:0000313" key="2">
    <source>
        <dbReference type="EMBL" id="MFC3758462.1"/>
    </source>
</evidence>
<feature type="compositionally biased region" description="Polar residues" evidence="1">
    <location>
        <begin position="31"/>
        <end position="61"/>
    </location>
</feature>